<proteinExistence type="predicted"/>
<dbReference type="RefSeq" id="WP_382415846.1">
    <property type="nucleotide sequence ID" value="NZ_AP031500.1"/>
</dbReference>
<evidence type="ECO:0000313" key="1">
    <source>
        <dbReference type="EMBL" id="MFC3155248.1"/>
    </source>
</evidence>
<comment type="caution">
    <text evidence="1">The sequence shown here is derived from an EMBL/GenBank/DDBJ whole genome shotgun (WGS) entry which is preliminary data.</text>
</comment>
<name>A0ABV7HRB5_9GAMM</name>
<evidence type="ECO:0000313" key="2">
    <source>
        <dbReference type="Proteomes" id="UP001595548"/>
    </source>
</evidence>
<protein>
    <recommendedName>
        <fullName evidence="3">Phage protein</fullName>
    </recommendedName>
</protein>
<organism evidence="1 2">
    <name type="scientific">Gilvimarinus japonicus</name>
    <dbReference type="NCBI Taxonomy" id="1796469"/>
    <lineage>
        <taxon>Bacteria</taxon>
        <taxon>Pseudomonadati</taxon>
        <taxon>Pseudomonadota</taxon>
        <taxon>Gammaproteobacteria</taxon>
        <taxon>Cellvibrionales</taxon>
        <taxon>Cellvibrionaceae</taxon>
        <taxon>Gilvimarinus</taxon>
    </lineage>
</organism>
<keyword evidence="2" id="KW-1185">Reference proteome</keyword>
<dbReference type="EMBL" id="JBHRTL010000006">
    <property type="protein sequence ID" value="MFC3155248.1"/>
    <property type="molecule type" value="Genomic_DNA"/>
</dbReference>
<accession>A0ABV7HRB5</accession>
<dbReference type="Proteomes" id="UP001595548">
    <property type="component" value="Unassembled WGS sequence"/>
</dbReference>
<sequence>MMGFQPVSISLGGLSGKDDFPSYVTRLDLMQTIEFAESRFSNMEINWPFNGTLIRGWRPIEPVRHALGFSDWIEFYNAWLQYFKGDARVAFIHPWQEGVGYGNGIHKTLSAKNVIDAMANKLRDDKDRLCPSGDTEVISVVFSSATLIDLASLVDSFSAVFPFPELAMIKRLSLRMASYDLDSVKLSEPVTNPQWVNVSSEKMQALRNTRAISGAQMAMLDGSMVENEERVELQGLIARKRAYLESIEQAQDELINAAPGGGGQYFYSKAQSPKLCADALINANDFDHSDVYSAGLLLAGAPGELDALKEAFGL</sequence>
<reference evidence="2" key="1">
    <citation type="journal article" date="2019" name="Int. J. Syst. Evol. Microbiol.">
        <title>The Global Catalogue of Microorganisms (GCM) 10K type strain sequencing project: providing services to taxonomists for standard genome sequencing and annotation.</title>
        <authorList>
            <consortium name="The Broad Institute Genomics Platform"/>
            <consortium name="The Broad Institute Genome Sequencing Center for Infectious Disease"/>
            <person name="Wu L."/>
            <person name="Ma J."/>
        </authorList>
    </citation>
    <scope>NUCLEOTIDE SEQUENCE [LARGE SCALE GENOMIC DNA]</scope>
    <source>
        <strain evidence="2">KCTC 52141</strain>
    </source>
</reference>
<gene>
    <name evidence="1" type="ORF">ACFOEB_08550</name>
</gene>
<evidence type="ECO:0008006" key="3">
    <source>
        <dbReference type="Google" id="ProtNLM"/>
    </source>
</evidence>